<evidence type="ECO:0000313" key="2">
    <source>
        <dbReference type="WBParaSite" id="PDA_v2.g5336.t1"/>
    </source>
</evidence>
<proteinExistence type="predicted"/>
<evidence type="ECO:0000313" key="1">
    <source>
        <dbReference type="Proteomes" id="UP000887578"/>
    </source>
</evidence>
<dbReference type="Proteomes" id="UP000887578">
    <property type="component" value="Unplaced"/>
</dbReference>
<protein>
    <submittedName>
        <fullName evidence="2">Uncharacterized protein</fullName>
    </submittedName>
</protein>
<sequence>MVASETVVKTEHLSIELGTNVKNGLLNAVKNIKPGIKKTETLTKKDIFGIKNLNISQISTTDLKNRDISRAYAAEYSHDLNEDFSLEISGQYSSGKVTVPLMINSKKHGWGFGCEINITLNPLELQKNGFYVVVSVPIYGVQCTVKYNIITENIIVIFRAPLPDGNDDDKKGAAACGASLVYLNFDFDYHIVRERVYAYESIKHYVYNSPQTLPAITDSNTVTLPQSNVISDVVEGTGNAIAGAVEGIGNALRSRFKPKRTNYNERLVYD</sequence>
<keyword evidence="1" id="KW-1185">Reference proteome</keyword>
<organism evidence="1 2">
    <name type="scientific">Panagrolaimus davidi</name>
    <dbReference type="NCBI Taxonomy" id="227884"/>
    <lineage>
        <taxon>Eukaryota</taxon>
        <taxon>Metazoa</taxon>
        <taxon>Ecdysozoa</taxon>
        <taxon>Nematoda</taxon>
        <taxon>Chromadorea</taxon>
        <taxon>Rhabditida</taxon>
        <taxon>Tylenchina</taxon>
        <taxon>Panagrolaimomorpha</taxon>
        <taxon>Panagrolaimoidea</taxon>
        <taxon>Panagrolaimidae</taxon>
        <taxon>Panagrolaimus</taxon>
    </lineage>
</organism>
<accession>A0A914QPM2</accession>
<dbReference type="AlphaFoldDB" id="A0A914QPM2"/>
<dbReference type="WBParaSite" id="PDA_v2.g5336.t1">
    <property type="protein sequence ID" value="PDA_v2.g5336.t1"/>
    <property type="gene ID" value="PDA_v2.g5336"/>
</dbReference>
<reference evidence="2" key="1">
    <citation type="submission" date="2022-11" db="UniProtKB">
        <authorList>
            <consortium name="WormBaseParasite"/>
        </authorList>
    </citation>
    <scope>IDENTIFICATION</scope>
</reference>
<name>A0A914QPM2_9BILA</name>